<feature type="coiled-coil region" evidence="11">
    <location>
        <begin position="121"/>
        <end position="155"/>
    </location>
</feature>
<organism evidence="12 13">
    <name type="scientific">Methanobacterium spitsbergense</name>
    <dbReference type="NCBI Taxonomy" id="2874285"/>
    <lineage>
        <taxon>Archaea</taxon>
        <taxon>Methanobacteriati</taxon>
        <taxon>Methanobacteriota</taxon>
        <taxon>Methanomada group</taxon>
        <taxon>Methanobacteria</taxon>
        <taxon>Methanobacteriales</taxon>
        <taxon>Methanobacteriaceae</taxon>
        <taxon>Methanobacterium</taxon>
    </lineage>
</organism>
<proteinExistence type="inferred from homology"/>
<dbReference type="Pfam" id="PF01496">
    <property type="entry name" value="V_ATPase_I"/>
    <property type="match status" value="1"/>
</dbReference>
<dbReference type="Gene3D" id="3.30.70.2170">
    <property type="match status" value="1"/>
</dbReference>
<dbReference type="PANTHER" id="PTHR11629">
    <property type="entry name" value="VACUOLAR PROTON ATPASES"/>
    <property type="match status" value="1"/>
</dbReference>
<feature type="transmembrane region" description="Helical" evidence="10">
    <location>
        <begin position="534"/>
        <end position="555"/>
    </location>
</feature>
<dbReference type="GO" id="GO:0007035">
    <property type="term" value="P:vacuolar acidification"/>
    <property type="evidence" value="ECO:0007669"/>
    <property type="project" value="TreeGrafter"/>
</dbReference>
<dbReference type="GO" id="GO:0051117">
    <property type="term" value="F:ATPase binding"/>
    <property type="evidence" value="ECO:0007669"/>
    <property type="project" value="TreeGrafter"/>
</dbReference>
<dbReference type="Gene3D" id="3.30.70.2750">
    <property type="match status" value="1"/>
</dbReference>
<keyword evidence="13" id="KW-1185">Reference proteome</keyword>
<keyword evidence="4 10" id="KW-0812">Transmembrane</keyword>
<feature type="transmembrane region" description="Helical" evidence="10">
    <location>
        <begin position="380"/>
        <end position="411"/>
    </location>
</feature>
<dbReference type="Gene3D" id="1.20.1460.20">
    <property type="match status" value="1"/>
</dbReference>
<keyword evidence="5 10" id="KW-1133">Transmembrane helix</keyword>
<evidence type="ECO:0000256" key="8">
    <source>
        <dbReference type="ARBA" id="ARBA00059506"/>
    </source>
</evidence>
<gene>
    <name evidence="12" type="ORF">K8N75_01470</name>
</gene>
<feature type="transmembrane region" description="Helical" evidence="10">
    <location>
        <begin position="508"/>
        <end position="528"/>
    </location>
</feature>
<dbReference type="NCBIfam" id="NF004428">
    <property type="entry name" value="PRK05771.2-1"/>
    <property type="match status" value="1"/>
</dbReference>
<evidence type="ECO:0000313" key="13">
    <source>
        <dbReference type="Proteomes" id="UP000825933"/>
    </source>
</evidence>
<evidence type="ECO:0000256" key="3">
    <source>
        <dbReference type="ARBA" id="ARBA00022448"/>
    </source>
</evidence>
<dbReference type="Proteomes" id="UP000825933">
    <property type="component" value="Unassembled WGS sequence"/>
</dbReference>
<keyword evidence="6 10" id="KW-0406">Ion transport</keyword>
<dbReference type="GO" id="GO:0033179">
    <property type="term" value="C:proton-transporting V-type ATPase, V0 domain"/>
    <property type="evidence" value="ECO:0007669"/>
    <property type="project" value="InterPro"/>
</dbReference>
<evidence type="ECO:0000256" key="1">
    <source>
        <dbReference type="ARBA" id="ARBA00004141"/>
    </source>
</evidence>
<evidence type="ECO:0000256" key="11">
    <source>
        <dbReference type="SAM" id="Coils"/>
    </source>
</evidence>
<comment type="subcellular location">
    <subcellularLocation>
        <location evidence="1">Membrane</location>
        <topology evidence="1">Multi-pass membrane protein</topology>
    </subcellularLocation>
</comment>
<dbReference type="GO" id="GO:0016471">
    <property type="term" value="C:vacuolar proton-transporting V-type ATPase complex"/>
    <property type="evidence" value="ECO:0007669"/>
    <property type="project" value="TreeGrafter"/>
</dbReference>
<comment type="caution">
    <text evidence="12">The sequence shown here is derived from an EMBL/GenBank/DDBJ whole genome shotgun (WGS) entry which is preliminary data.</text>
</comment>
<name>A0A8T5ULI9_9EURY</name>
<feature type="transmembrane region" description="Helical" evidence="10">
    <location>
        <begin position="475"/>
        <end position="496"/>
    </location>
</feature>
<keyword evidence="11" id="KW-0175">Coiled coil</keyword>
<evidence type="ECO:0000256" key="4">
    <source>
        <dbReference type="ARBA" id="ARBA00022692"/>
    </source>
</evidence>
<keyword evidence="3 10" id="KW-0813">Transport</keyword>
<keyword evidence="7 10" id="KW-0472">Membrane</keyword>
<feature type="transmembrane region" description="Helical" evidence="10">
    <location>
        <begin position="567"/>
        <end position="589"/>
    </location>
</feature>
<evidence type="ECO:0000256" key="7">
    <source>
        <dbReference type="ARBA" id="ARBA00023136"/>
    </source>
</evidence>
<dbReference type="EMBL" id="JAIOUQ010000003">
    <property type="protein sequence ID" value="MBZ2164722.1"/>
    <property type="molecule type" value="Genomic_DNA"/>
</dbReference>
<evidence type="ECO:0000256" key="10">
    <source>
        <dbReference type="RuleBase" id="RU361189"/>
    </source>
</evidence>
<protein>
    <recommendedName>
        <fullName evidence="9 10">A-type ATP synthase subunit I</fullName>
    </recommendedName>
</protein>
<evidence type="ECO:0000256" key="5">
    <source>
        <dbReference type="ARBA" id="ARBA00022989"/>
    </source>
</evidence>
<feature type="transmembrane region" description="Helical" evidence="10">
    <location>
        <begin position="423"/>
        <end position="446"/>
    </location>
</feature>
<dbReference type="RefSeq" id="WP_223790399.1">
    <property type="nucleotide sequence ID" value="NZ_JAIOUQ010000003.1"/>
</dbReference>
<dbReference type="InterPro" id="IPR002490">
    <property type="entry name" value="V-ATPase_116kDa_su"/>
</dbReference>
<dbReference type="AlphaFoldDB" id="A0A8T5ULI9"/>
<accession>A0A8T5ULI9</accession>
<evidence type="ECO:0000256" key="9">
    <source>
        <dbReference type="ARBA" id="ARBA00068671"/>
    </source>
</evidence>
<feature type="transmembrane region" description="Helical" evidence="10">
    <location>
        <begin position="601"/>
        <end position="624"/>
    </location>
</feature>
<evidence type="ECO:0000256" key="2">
    <source>
        <dbReference type="ARBA" id="ARBA00009904"/>
    </source>
</evidence>
<evidence type="ECO:0000313" key="12">
    <source>
        <dbReference type="EMBL" id="MBZ2164722.1"/>
    </source>
</evidence>
<reference evidence="13" key="1">
    <citation type="journal article" date="2022" name="Microbiol. Resour. Announc.">
        <title>Draft Genome Sequence of a Methanogenic Archaeon from West Spitsbergen Permafrost.</title>
        <authorList>
            <person name="Trubitsyn V."/>
            <person name="Rivkina E."/>
            <person name="Shcherbakova V."/>
        </authorList>
    </citation>
    <scope>NUCLEOTIDE SEQUENCE [LARGE SCALE GENOMIC DNA]</scope>
    <source>
        <strain evidence="13">VT</strain>
    </source>
</reference>
<evidence type="ECO:0000256" key="6">
    <source>
        <dbReference type="ARBA" id="ARBA00023065"/>
    </source>
</evidence>
<dbReference type="GO" id="GO:0046961">
    <property type="term" value="F:proton-transporting ATPase activity, rotational mechanism"/>
    <property type="evidence" value="ECO:0007669"/>
    <property type="project" value="InterPro"/>
</dbReference>
<dbReference type="PANTHER" id="PTHR11629:SF63">
    <property type="entry name" value="V-TYPE PROTON ATPASE SUBUNIT A"/>
    <property type="match status" value="1"/>
</dbReference>
<comment type="similarity">
    <text evidence="2 10">Belongs to the V-ATPase 116 kDa subunit family.</text>
</comment>
<comment type="function">
    <text evidence="8">Component of the A-type ATP synthase that produces ATP from ADP in the presence of a proton gradient across the membrane.</text>
</comment>
<sequence>MFKPAKMKKLKIITLDKYTDPVVKSLHESGLVQIHDISERIQQDAEWKQILKPSHATPFLGKISSLLMKITGTADFLDSVSKKDEGILTMAKGFINPPSIEKKEVEQVEVEKLLSNAKDVLNQVESKTKPLEEKLNELETKRLRLTNACNVAENLIKFDVNIGDLAGTKYVSVIAGKIALDSYKQFKDGMKDLPDETVVLDNDSEDKEYKILLVVTLKQNGDKIASLLRKLEFERFELTDISGKPNEIIVNSKSEIESIAKEKESILDNLAEISAEWHSELLVLKEMLEIEKQRSEIFSSFGETEKTVMFEGWVTKKNLEKTLNIIESKTDSHSIVEVSDPDIEKDKIPVHLDNPRFAKPYELFVNMYSPPDYREFDPTIFMAIIFPFFFGFCLTDAGYGIVDAIIGFVIYRGLGKNSKLMSNMGLILIACGVWAFILGMVTNGFIGNFFPKWITGVPLPTTIASLDAFVHPENILILALIVGVIHVNMGLIIGAYNNITRGDIREALGAQIVWLVLEAGIVILAVLYLNTGSITSGAIFGGPVILLSLIMLIYFNGAFGLMDLTGFLGTLLSYARLLALCLSTGGIAMTVNILTGLSSEMLPVIGVVLAPIIFIGGHIANCAFQSLGAFINSLRLHYVEYFAQFYIGGSQKFKAFRTKRTHTELGGK</sequence>